<dbReference type="InterPro" id="IPR014048">
    <property type="entry name" value="MethylDNA_cys_MeTrfase_DNA-bd"/>
</dbReference>
<dbReference type="Pfam" id="PF01035">
    <property type="entry name" value="DNA_binding_1"/>
    <property type="match status" value="1"/>
</dbReference>
<dbReference type="InterPro" id="IPR001497">
    <property type="entry name" value="MethylDNA_cys_MeTrfase_AS"/>
</dbReference>
<comment type="catalytic activity">
    <reaction evidence="8">
        <text>a 6-O-methyl-2'-deoxyguanosine in DNA + L-cysteinyl-[protein] = S-methyl-L-cysteinyl-[protein] + a 2'-deoxyguanosine in DNA</text>
        <dbReference type="Rhea" id="RHEA:24000"/>
        <dbReference type="Rhea" id="RHEA-COMP:10131"/>
        <dbReference type="Rhea" id="RHEA-COMP:10132"/>
        <dbReference type="Rhea" id="RHEA-COMP:11367"/>
        <dbReference type="Rhea" id="RHEA-COMP:11368"/>
        <dbReference type="ChEBI" id="CHEBI:29950"/>
        <dbReference type="ChEBI" id="CHEBI:82612"/>
        <dbReference type="ChEBI" id="CHEBI:85445"/>
        <dbReference type="ChEBI" id="CHEBI:85448"/>
        <dbReference type="EC" id="2.1.1.63"/>
    </reaction>
</comment>
<dbReference type="GO" id="GO:0032259">
    <property type="term" value="P:methylation"/>
    <property type="evidence" value="ECO:0007669"/>
    <property type="project" value="UniProtKB-KW"/>
</dbReference>
<dbReference type="EMBL" id="AZEA01000021">
    <property type="protein sequence ID" value="KRK87380.1"/>
    <property type="molecule type" value="Genomic_DNA"/>
</dbReference>
<evidence type="ECO:0000256" key="8">
    <source>
        <dbReference type="ARBA" id="ARBA00049348"/>
    </source>
</evidence>
<feature type="domain" description="Methylated-DNA-[protein]-cysteine S-methyltransferase DNA binding" evidence="9">
    <location>
        <begin position="88"/>
        <end position="166"/>
    </location>
</feature>
<evidence type="ECO:0000256" key="5">
    <source>
        <dbReference type="ARBA" id="ARBA00022679"/>
    </source>
</evidence>
<dbReference type="RefSeq" id="WP_057826093.1">
    <property type="nucleotide sequence ID" value="NZ_AZEA01000021.1"/>
</dbReference>
<dbReference type="InterPro" id="IPR036631">
    <property type="entry name" value="MGMT_N_sf"/>
</dbReference>
<organism evidence="10 11">
    <name type="scientific">Lentilactobacillus sunkii DSM 19904</name>
    <dbReference type="NCBI Taxonomy" id="1423808"/>
    <lineage>
        <taxon>Bacteria</taxon>
        <taxon>Bacillati</taxon>
        <taxon>Bacillota</taxon>
        <taxon>Bacilli</taxon>
        <taxon>Lactobacillales</taxon>
        <taxon>Lactobacillaceae</taxon>
        <taxon>Lentilactobacillus</taxon>
    </lineage>
</organism>
<dbReference type="OrthoDB" id="9802228at2"/>
<dbReference type="FunFam" id="1.10.10.10:FF:000214">
    <property type="entry name" value="Methylated-DNA--protein-cysteine methyltransferase"/>
    <property type="match status" value="1"/>
</dbReference>
<dbReference type="EC" id="2.1.1.63" evidence="3"/>
<comment type="similarity">
    <text evidence="2">Belongs to the MGMT family.</text>
</comment>
<evidence type="ECO:0000313" key="11">
    <source>
        <dbReference type="Proteomes" id="UP000051581"/>
    </source>
</evidence>
<dbReference type="PANTHER" id="PTHR10815:SF13">
    <property type="entry name" value="METHYLATED-DNA--PROTEIN-CYSTEINE METHYLTRANSFERASE"/>
    <property type="match status" value="1"/>
</dbReference>
<evidence type="ECO:0000313" key="10">
    <source>
        <dbReference type="EMBL" id="KRK87380.1"/>
    </source>
</evidence>
<dbReference type="SUPFAM" id="SSF46767">
    <property type="entry name" value="Methylated DNA-protein cysteine methyltransferase, C-terminal domain"/>
    <property type="match status" value="1"/>
</dbReference>
<dbReference type="InterPro" id="IPR036388">
    <property type="entry name" value="WH-like_DNA-bd_sf"/>
</dbReference>
<dbReference type="AlphaFoldDB" id="A0A0R1L2T9"/>
<protein>
    <recommendedName>
        <fullName evidence="3">methylated-DNA--[protein]-cysteine S-methyltransferase</fullName>
        <ecNumber evidence="3">2.1.1.63</ecNumber>
    </recommendedName>
</protein>
<dbReference type="PATRIC" id="fig|1423808.3.peg.1286"/>
<sequence length="191" mass="21993">MKKLFWESIEVNNQKFFFTVTQKGLNFVSSPGKYLSELFDFYPDRYDFQFMYDEAVTDDYLNELTDYFDKKRKTFDVPLDLDGVGTELQHQVWAEIQKIPYGQTVTYKQLAENVGKPKSIRPVAHAVAVNPDLIVVPCHRVIRANGDLGDYRGGKETKKALLEFEKKPIEKHALISKLPLPKLSQLGKSDL</sequence>
<dbReference type="PROSITE" id="PS00374">
    <property type="entry name" value="MGMT"/>
    <property type="match status" value="1"/>
</dbReference>
<dbReference type="CDD" id="cd06445">
    <property type="entry name" value="ATase"/>
    <property type="match status" value="1"/>
</dbReference>
<comment type="caution">
    <text evidence="10">The sequence shown here is derived from an EMBL/GenBank/DDBJ whole genome shotgun (WGS) entry which is preliminary data.</text>
</comment>
<reference evidence="10 11" key="1">
    <citation type="journal article" date="2015" name="Genome Announc.">
        <title>Expanding the biotechnology potential of lactobacilli through comparative genomics of 213 strains and associated genera.</title>
        <authorList>
            <person name="Sun Z."/>
            <person name="Harris H.M."/>
            <person name="McCann A."/>
            <person name="Guo C."/>
            <person name="Argimon S."/>
            <person name="Zhang W."/>
            <person name="Yang X."/>
            <person name="Jeffery I.B."/>
            <person name="Cooney J.C."/>
            <person name="Kagawa T.F."/>
            <person name="Liu W."/>
            <person name="Song Y."/>
            <person name="Salvetti E."/>
            <person name="Wrobel A."/>
            <person name="Rasinkangas P."/>
            <person name="Parkhill J."/>
            <person name="Rea M.C."/>
            <person name="O'Sullivan O."/>
            <person name="Ritari J."/>
            <person name="Douillard F.P."/>
            <person name="Paul Ross R."/>
            <person name="Yang R."/>
            <person name="Briner A.E."/>
            <person name="Felis G.E."/>
            <person name="de Vos W.M."/>
            <person name="Barrangou R."/>
            <person name="Klaenhammer T.R."/>
            <person name="Caufield P.W."/>
            <person name="Cui Y."/>
            <person name="Zhang H."/>
            <person name="O'Toole P.W."/>
        </authorList>
    </citation>
    <scope>NUCLEOTIDE SEQUENCE [LARGE SCALE GENOMIC DNA]</scope>
    <source>
        <strain evidence="10 11">DSM 19904</strain>
    </source>
</reference>
<evidence type="ECO:0000256" key="3">
    <source>
        <dbReference type="ARBA" id="ARBA00011918"/>
    </source>
</evidence>
<gene>
    <name evidence="10" type="ORF">FD17_GL001272</name>
</gene>
<dbReference type="PANTHER" id="PTHR10815">
    <property type="entry name" value="METHYLATED-DNA--PROTEIN-CYSTEINE METHYLTRANSFERASE"/>
    <property type="match status" value="1"/>
</dbReference>
<dbReference type="Gene3D" id="3.30.160.70">
    <property type="entry name" value="Methylated DNA-protein cysteine methyltransferase domain"/>
    <property type="match status" value="1"/>
</dbReference>
<accession>A0A0R1L2T9</accession>
<dbReference type="SUPFAM" id="SSF53155">
    <property type="entry name" value="Methylated DNA-protein cysteine methyltransferase domain"/>
    <property type="match status" value="1"/>
</dbReference>
<keyword evidence="5 10" id="KW-0808">Transferase</keyword>
<comment type="catalytic activity">
    <reaction evidence="1">
        <text>a 4-O-methyl-thymidine in DNA + L-cysteinyl-[protein] = a thymidine in DNA + S-methyl-L-cysteinyl-[protein]</text>
        <dbReference type="Rhea" id="RHEA:53428"/>
        <dbReference type="Rhea" id="RHEA-COMP:10131"/>
        <dbReference type="Rhea" id="RHEA-COMP:10132"/>
        <dbReference type="Rhea" id="RHEA-COMP:13555"/>
        <dbReference type="Rhea" id="RHEA-COMP:13556"/>
        <dbReference type="ChEBI" id="CHEBI:29950"/>
        <dbReference type="ChEBI" id="CHEBI:82612"/>
        <dbReference type="ChEBI" id="CHEBI:137386"/>
        <dbReference type="ChEBI" id="CHEBI:137387"/>
        <dbReference type="EC" id="2.1.1.63"/>
    </reaction>
</comment>
<dbReference type="Gene3D" id="1.10.10.10">
    <property type="entry name" value="Winged helix-like DNA-binding domain superfamily/Winged helix DNA-binding domain"/>
    <property type="match status" value="1"/>
</dbReference>
<dbReference type="Proteomes" id="UP000051581">
    <property type="component" value="Unassembled WGS sequence"/>
</dbReference>
<keyword evidence="6" id="KW-0227">DNA damage</keyword>
<dbReference type="GO" id="GO:0003908">
    <property type="term" value="F:methylated-DNA-[protein]-cysteine S-methyltransferase activity"/>
    <property type="evidence" value="ECO:0007669"/>
    <property type="project" value="UniProtKB-EC"/>
</dbReference>
<evidence type="ECO:0000256" key="1">
    <source>
        <dbReference type="ARBA" id="ARBA00001286"/>
    </source>
</evidence>
<keyword evidence="7" id="KW-0234">DNA repair</keyword>
<dbReference type="InterPro" id="IPR036217">
    <property type="entry name" value="MethylDNA_cys_MeTrfase_DNAb"/>
</dbReference>
<evidence type="ECO:0000256" key="2">
    <source>
        <dbReference type="ARBA" id="ARBA00008711"/>
    </source>
</evidence>
<keyword evidence="11" id="KW-1185">Reference proteome</keyword>
<evidence type="ECO:0000256" key="6">
    <source>
        <dbReference type="ARBA" id="ARBA00022763"/>
    </source>
</evidence>
<keyword evidence="4 10" id="KW-0489">Methyltransferase</keyword>
<dbReference type="GO" id="GO:0006281">
    <property type="term" value="P:DNA repair"/>
    <property type="evidence" value="ECO:0007669"/>
    <property type="project" value="UniProtKB-KW"/>
</dbReference>
<dbReference type="NCBIfam" id="TIGR00589">
    <property type="entry name" value="ogt"/>
    <property type="match status" value="1"/>
</dbReference>
<evidence type="ECO:0000256" key="7">
    <source>
        <dbReference type="ARBA" id="ARBA00023204"/>
    </source>
</evidence>
<evidence type="ECO:0000256" key="4">
    <source>
        <dbReference type="ARBA" id="ARBA00022603"/>
    </source>
</evidence>
<evidence type="ECO:0000259" key="9">
    <source>
        <dbReference type="Pfam" id="PF01035"/>
    </source>
</evidence>
<proteinExistence type="inferred from homology"/>
<name>A0A0R1L2T9_9LACO</name>